<gene>
    <name evidence="2" type="primary">OJ1051_D12.30</name>
</gene>
<accession>Q69WT7</accession>
<feature type="region of interest" description="Disordered" evidence="1">
    <location>
        <begin position="1"/>
        <end position="135"/>
    </location>
</feature>
<evidence type="ECO:0000313" key="2">
    <source>
        <dbReference type="EMBL" id="BAD30142.1"/>
    </source>
</evidence>
<reference evidence="3" key="1">
    <citation type="journal article" date="2005" name="Nature">
        <title>The map-based sequence of the rice genome.</title>
        <authorList>
            <consortium name="International rice genome sequencing project (IRGSP)"/>
            <person name="Matsumoto T."/>
            <person name="Wu J."/>
            <person name="Kanamori H."/>
            <person name="Katayose Y."/>
            <person name="Fujisawa M."/>
            <person name="Namiki N."/>
            <person name="Mizuno H."/>
            <person name="Yamamoto K."/>
            <person name="Antonio B.A."/>
            <person name="Baba T."/>
            <person name="Sakata K."/>
            <person name="Nagamura Y."/>
            <person name="Aoki H."/>
            <person name="Arikawa K."/>
            <person name="Arita K."/>
            <person name="Bito T."/>
            <person name="Chiden Y."/>
            <person name="Fujitsuka N."/>
            <person name="Fukunaka R."/>
            <person name="Hamada M."/>
            <person name="Harada C."/>
            <person name="Hayashi A."/>
            <person name="Hijishita S."/>
            <person name="Honda M."/>
            <person name="Hosokawa S."/>
            <person name="Ichikawa Y."/>
            <person name="Idonuma A."/>
            <person name="Iijima M."/>
            <person name="Ikeda M."/>
            <person name="Ikeno M."/>
            <person name="Ito K."/>
            <person name="Ito S."/>
            <person name="Ito T."/>
            <person name="Ito Y."/>
            <person name="Ito Y."/>
            <person name="Iwabuchi A."/>
            <person name="Kamiya K."/>
            <person name="Karasawa W."/>
            <person name="Kurita K."/>
            <person name="Katagiri S."/>
            <person name="Kikuta A."/>
            <person name="Kobayashi H."/>
            <person name="Kobayashi N."/>
            <person name="Machita K."/>
            <person name="Maehara T."/>
            <person name="Masukawa M."/>
            <person name="Mizubayashi T."/>
            <person name="Mukai Y."/>
            <person name="Nagasaki H."/>
            <person name="Nagata Y."/>
            <person name="Naito S."/>
            <person name="Nakashima M."/>
            <person name="Nakama Y."/>
            <person name="Nakamichi Y."/>
            <person name="Nakamura M."/>
            <person name="Meguro A."/>
            <person name="Negishi M."/>
            <person name="Ohta I."/>
            <person name="Ohta T."/>
            <person name="Okamoto M."/>
            <person name="Ono N."/>
            <person name="Saji S."/>
            <person name="Sakaguchi M."/>
            <person name="Sakai K."/>
            <person name="Shibata M."/>
            <person name="Shimokawa T."/>
            <person name="Song J."/>
            <person name="Takazaki Y."/>
            <person name="Terasawa K."/>
            <person name="Tsugane M."/>
            <person name="Tsuji K."/>
            <person name="Ueda S."/>
            <person name="Waki K."/>
            <person name="Yamagata H."/>
            <person name="Yamamoto M."/>
            <person name="Yamamoto S."/>
            <person name="Yamane H."/>
            <person name="Yoshiki S."/>
            <person name="Yoshihara R."/>
            <person name="Yukawa K."/>
            <person name="Zhong H."/>
            <person name="Yano M."/>
            <person name="Yuan Q."/>
            <person name="Ouyang S."/>
            <person name="Liu J."/>
            <person name="Jones K.M."/>
            <person name="Gansberger K."/>
            <person name="Moffat K."/>
            <person name="Hill J."/>
            <person name="Bera J."/>
            <person name="Fadrosh D."/>
            <person name="Jin S."/>
            <person name="Johri S."/>
            <person name="Kim M."/>
            <person name="Overton L."/>
            <person name="Reardon M."/>
            <person name="Tsitrin T."/>
            <person name="Vuong H."/>
            <person name="Weaver B."/>
            <person name="Ciecko A."/>
            <person name="Tallon L."/>
            <person name="Jackson J."/>
            <person name="Pai G."/>
            <person name="Aken S.V."/>
            <person name="Utterback T."/>
            <person name="Reidmuller S."/>
            <person name="Feldblyum T."/>
            <person name="Hsiao J."/>
            <person name="Zismann V."/>
            <person name="Iobst S."/>
            <person name="de Vazeille A.R."/>
            <person name="Buell C.R."/>
            <person name="Ying K."/>
            <person name="Li Y."/>
            <person name="Lu T."/>
            <person name="Huang Y."/>
            <person name="Zhao Q."/>
            <person name="Feng Q."/>
            <person name="Zhang L."/>
            <person name="Zhu J."/>
            <person name="Weng Q."/>
            <person name="Mu J."/>
            <person name="Lu Y."/>
            <person name="Fan D."/>
            <person name="Liu Y."/>
            <person name="Guan J."/>
            <person name="Zhang Y."/>
            <person name="Yu S."/>
            <person name="Liu X."/>
            <person name="Zhang Y."/>
            <person name="Hong G."/>
            <person name="Han B."/>
            <person name="Choisne N."/>
            <person name="Demange N."/>
            <person name="Orjeda G."/>
            <person name="Samain S."/>
            <person name="Cattolico L."/>
            <person name="Pelletier E."/>
            <person name="Couloux A."/>
            <person name="Segurens B."/>
            <person name="Wincker P."/>
            <person name="D'Hont A."/>
            <person name="Scarpelli C."/>
            <person name="Weissenbach J."/>
            <person name="Salanoubat M."/>
            <person name="Quetier F."/>
            <person name="Yu Y."/>
            <person name="Kim H.R."/>
            <person name="Rambo T."/>
            <person name="Currie J."/>
            <person name="Collura K."/>
            <person name="Luo M."/>
            <person name="Yang T."/>
            <person name="Ammiraju J.S.S."/>
            <person name="Engler F."/>
            <person name="Soderlund C."/>
            <person name="Wing R.A."/>
            <person name="Palmer L.E."/>
            <person name="de la Bastide M."/>
            <person name="Spiegel L."/>
            <person name="Nascimento L."/>
            <person name="Zutavern T."/>
            <person name="O'Shaughnessy A."/>
            <person name="Dike S."/>
            <person name="Dedhia N."/>
            <person name="Preston R."/>
            <person name="Balija V."/>
            <person name="McCombie W.R."/>
            <person name="Chow T."/>
            <person name="Chen H."/>
            <person name="Chung M."/>
            <person name="Chen C."/>
            <person name="Shaw J."/>
            <person name="Wu H."/>
            <person name="Hsiao K."/>
            <person name="Chao Y."/>
            <person name="Chu M."/>
            <person name="Cheng C."/>
            <person name="Hour A."/>
            <person name="Lee P."/>
            <person name="Lin S."/>
            <person name="Lin Y."/>
            <person name="Liou J."/>
            <person name="Liu S."/>
            <person name="Hsing Y."/>
            <person name="Raghuvanshi S."/>
            <person name="Mohanty A."/>
            <person name="Bharti A.K."/>
            <person name="Gaur A."/>
            <person name="Gupta V."/>
            <person name="Kumar D."/>
            <person name="Ravi V."/>
            <person name="Vij S."/>
            <person name="Kapur A."/>
            <person name="Khurana P."/>
            <person name="Khurana P."/>
            <person name="Khurana J.P."/>
            <person name="Tyagi A.K."/>
            <person name="Gaikwad K."/>
            <person name="Singh A."/>
            <person name="Dalal V."/>
            <person name="Srivastava S."/>
            <person name="Dixit A."/>
            <person name="Pal A.K."/>
            <person name="Ghazi I.A."/>
            <person name="Yadav M."/>
            <person name="Pandit A."/>
            <person name="Bhargava A."/>
            <person name="Sureshbabu K."/>
            <person name="Batra K."/>
            <person name="Sharma T.R."/>
            <person name="Mohapatra T."/>
            <person name="Singh N.K."/>
            <person name="Messing J."/>
            <person name="Nelson A.B."/>
            <person name="Fuks G."/>
            <person name="Kavchok S."/>
            <person name="Keizer G."/>
            <person name="Linton E."/>
            <person name="Llaca V."/>
            <person name="Song R."/>
            <person name="Tanyolac B."/>
            <person name="Young S."/>
            <person name="Ho-Il K."/>
            <person name="Hahn J.H."/>
            <person name="Sangsakoo G."/>
            <person name="Vanavichit A."/>
            <person name="de Mattos Luiz.A.T."/>
            <person name="Zimmer P.D."/>
            <person name="Malone G."/>
            <person name="Dellagostin O."/>
            <person name="de Oliveira A.C."/>
            <person name="Bevan M."/>
            <person name="Bancroft I."/>
            <person name="Minx P."/>
            <person name="Cordum H."/>
            <person name="Wilson R."/>
            <person name="Cheng Z."/>
            <person name="Jin W."/>
            <person name="Jiang J."/>
            <person name="Leong S.A."/>
            <person name="Iwama H."/>
            <person name="Gojobori T."/>
            <person name="Itoh T."/>
            <person name="Niimura Y."/>
            <person name="Fujii Y."/>
            <person name="Habara T."/>
            <person name="Sakai H."/>
            <person name="Sato Y."/>
            <person name="Wilson G."/>
            <person name="Kumar K."/>
            <person name="McCouch S."/>
            <person name="Juretic N."/>
            <person name="Hoen D."/>
            <person name="Wright S."/>
            <person name="Bruskiewich R."/>
            <person name="Bureau T."/>
            <person name="Miyao A."/>
            <person name="Hirochika H."/>
            <person name="Nishikawa T."/>
            <person name="Kadowaki K."/>
            <person name="Sugiura M."/>
            <person name="Burr B."/>
            <person name="Sasaki T."/>
        </authorList>
    </citation>
    <scope>NUCLEOTIDE SEQUENCE [LARGE SCALE GENOMIC DNA]</scope>
    <source>
        <strain evidence="3">cv. Nipponbare</strain>
    </source>
</reference>
<feature type="compositionally biased region" description="Gly residues" evidence="1">
    <location>
        <begin position="14"/>
        <end position="30"/>
    </location>
</feature>
<evidence type="ECO:0000313" key="3">
    <source>
        <dbReference type="Proteomes" id="UP000000763"/>
    </source>
</evidence>
<sequence length="135" mass="13124">MGRHRKGAAVACRSGGGGMARRGSGGGVVGSDGASRVPAGSTSGLASAGGGVGVGIGVARRCRNDDDDEAAAVWRERDREGGGGDDDDSETTVRDDSGVGAWDALGSGGEGEAEIGEKLLSAGGEDKCASSISDL</sequence>
<evidence type="ECO:0000256" key="1">
    <source>
        <dbReference type="SAM" id="MobiDB-lite"/>
    </source>
</evidence>
<proteinExistence type="predicted"/>
<name>Q69WT7_ORYSJ</name>
<feature type="compositionally biased region" description="Low complexity" evidence="1">
    <location>
        <begin position="31"/>
        <end position="46"/>
    </location>
</feature>
<protein>
    <submittedName>
        <fullName evidence="2">Uncharacterized protein</fullName>
    </submittedName>
</protein>
<dbReference type="Proteomes" id="UP000000763">
    <property type="component" value="Chromosome 7"/>
</dbReference>
<feature type="compositionally biased region" description="Gly residues" evidence="1">
    <location>
        <begin position="47"/>
        <end position="56"/>
    </location>
</feature>
<reference evidence="3" key="2">
    <citation type="journal article" date="2008" name="Nucleic Acids Res.">
        <title>The rice annotation project database (RAP-DB): 2008 update.</title>
        <authorList>
            <consortium name="The rice annotation project (RAP)"/>
        </authorList>
    </citation>
    <scope>GENOME REANNOTATION</scope>
    <source>
        <strain evidence="3">cv. Nipponbare</strain>
    </source>
</reference>
<organism evidence="2 3">
    <name type="scientific">Oryza sativa subsp. japonica</name>
    <name type="common">Rice</name>
    <dbReference type="NCBI Taxonomy" id="39947"/>
    <lineage>
        <taxon>Eukaryota</taxon>
        <taxon>Viridiplantae</taxon>
        <taxon>Streptophyta</taxon>
        <taxon>Embryophyta</taxon>
        <taxon>Tracheophyta</taxon>
        <taxon>Spermatophyta</taxon>
        <taxon>Magnoliopsida</taxon>
        <taxon>Liliopsida</taxon>
        <taxon>Poales</taxon>
        <taxon>Poaceae</taxon>
        <taxon>BOP clade</taxon>
        <taxon>Oryzoideae</taxon>
        <taxon>Oryzeae</taxon>
        <taxon>Oryzinae</taxon>
        <taxon>Oryza</taxon>
        <taxon>Oryza sativa</taxon>
    </lineage>
</organism>
<dbReference type="EMBL" id="AP003737">
    <property type="protein sequence ID" value="BAD30142.1"/>
    <property type="molecule type" value="Genomic_DNA"/>
</dbReference>
<dbReference type="AlphaFoldDB" id="Q69WT7"/>